<feature type="compositionally biased region" description="Basic and acidic residues" evidence="2">
    <location>
        <begin position="274"/>
        <end position="289"/>
    </location>
</feature>
<evidence type="ECO:0000256" key="1">
    <source>
        <dbReference type="SAM" id="Coils"/>
    </source>
</evidence>
<keyword evidence="1" id="KW-0175">Coiled coil</keyword>
<dbReference type="AlphaFoldDB" id="A0A6N8IMY9"/>
<dbReference type="EMBL" id="WPOC01000026">
    <property type="protein sequence ID" value="MVN16243.1"/>
    <property type="molecule type" value="Genomic_DNA"/>
</dbReference>
<feature type="region of interest" description="Disordered" evidence="2">
    <location>
        <begin position="118"/>
        <end position="180"/>
    </location>
</feature>
<keyword evidence="4" id="KW-1185">Reference proteome</keyword>
<evidence type="ECO:0000313" key="4">
    <source>
        <dbReference type="Proteomes" id="UP000468327"/>
    </source>
</evidence>
<feature type="compositionally biased region" description="Basic and acidic residues" evidence="2">
    <location>
        <begin position="121"/>
        <end position="141"/>
    </location>
</feature>
<evidence type="ECO:0008006" key="5">
    <source>
        <dbReference type="Google" id="ProtNLM"/>
    </source>
</evidence>
<proteinExistence type="predicted"/>
<gene>
    <name evidence="3" type="ORF">GO738_12995</name>
</gene>
<name>A0A6N8IMY9_9ACTN</name>
<feature type="region of interest" description="Disordered" evidence="2">
    <location>
        <begin position="265"/>
        <end position="289"/>
    </location>
</feature>
<evidence type="ECO:0000256" key="2">
    <source>
        <dbReference type="SAM" id="MobiDB-lite"/>
    </source>
</evidence>
<evidence type="ECO:0000313" key="3">
    <source>
        <dbReference type="EMBL" id="MVN16243.1"/>
    </source>
</evidence>
<accession>A0A6N8IMY9</accession>
<dbReference type="InterPro" id="IPR036388">
    <property type="entry name" value="WH-like_DNA-bd_sf"/>
</dbReference>
<feature type="compositionally biased region" description="Basic and acidic residues" evidence="2">
    <location>
        <begin position="154"/>
        <end position="180"/>
    </location>
</feature>
<dbReference type="RefSeq" id="WP_157007587.1">
    <property type="nucleotide sequence ID" value="NZ_WPOC01000026.1"/>
</dbReference>
<organism evidence="3 4">
    <name type="scientific">Gordonibacter urolithinfaciens</name>
    <dbReference type="NCBI Taxonomy" id="1335613"/>
    <lineage>
        <taxon>Bacteria</taxon>
        <taxon>Bacillati</taxon>
        <taxon>Actinomycetota</taxon>
        <taxon>Coriobacteriia</taxon>
        <taxon>Eggerthellales</taxon>
        <taxon>Eggerthellaceae</taxon>
        <taxon>Gordonibacter</taxon>
    </lineage>
</organism>
<sequence>MRDRDYLTLHAWMWSKSGLGLKLGSVELCLYARIYAFSRRGAGVYYETQEAAAHAFEVSVRQVQRAIKSLSESGLVVEVGRYRLGNNRDSRRFKVSQARIDEAVRSFDAEAAARALSGDGMSREALPDETSPDRRTERRASGDGMSGEAAVRATECRPERMKGSYGEREHPSKPSPAEARDAVGEEVAEAVERLMGASINRRASFEEVAAAYARALARGYSPESIEEGYRRYTARYRRDNPETARYAMRLDNWLSRPDGLSFDLPAKRCGKRRPSPEEDRRAERERFEQRLMDGNPEYRELKELVGRLYPEMGWEKLNGNAEEAARMESEIEKASARMAEIEASSPGA</sequence>
<dbReference type="Proteomes" id="UP000468327">
    <property type="component" value="Unassembled WGS sequence"/>
</dbReference>
<protein>
    <recommendedName>
        <fullName evidence="5">Helix-turn-helix domain-containing protein</fullName>
    </recommendedName>
</protein>
<reference evidence="3 4" key="1">
    <citation type="submission" date="2019-11" db="EMBL/GenBank/DDBJ databases">
        <title>Whole genome shotgun sequencing (WGS) data from Adlercreutzia equolifaciens ResAG-91, Eggerthella lenta MRI-F36, MRI-F37, MRI-F40, ResAG-49, ResAG-88, ResAG-121, ResAG-145, and Gordonibacter sp. ResAG-5, ResAG-26, ResAG-43, ResAG-50, ResAG-59.</title>
        <authorList>
            <person name="Stoll D.A."/>
            <person name="Danylec N."/>
            <person name="Franz C.M.A.P."/>
            <person name="Huch M."/>
        </authorList>
    </citation>
    <scope>NUCLEOTIDE SEQUENCE [LARGE SCALE GENOMIC DNA]</scope>
    <source>
        <strain evidence="3 4">ResAG-59</strain>
    </source>
</reference>
<feature type="coiled-coil region" evidence="1">
    <location>
        <begin position="317"/>
        <end position="344"/>
    </location>
</feature>
<comment type="caution">
    <text evidence="3">The sequence shown here is derived from an EMBL/GenBank/DDBJ whole genome shotgun (WGS) entry which is preliminary data.</text>
</comment>
<dbReference type="Gene3D" id="1.10.10.10">
    <property type="entry name" value="Winged helix-like DNA-binding domain superfamily/Winged helix DNA-binding domain"/>
    <property type="match status" value="1"/>
</dbReference>